<sequence length="524" mass="59296">MITFSLPLNKFIITCCLILSVHCVFSQQWAGISGSNYAGIYSVHNNPANVVDSRYKLFLNIAGNDVFEGNNYFSYNAPFPFLGFIRNSVGPQYRNAQGKIIFKDSYIETSSNGAPYHSNTTGDAKGPSIIYTINNKSAIAAYTRLRYAVNLNGINNSLADLITRSTNRPGLIGQKVDVSESALNANVYAEMGLTYGHVLMNNEENFFKFGVTVKRVVGLYNVHIIVDKGNYEIVRDNKDPNRNNIQINSIQGSYGYTMDESFKNAKIDPQWALGGLPAGSGFGLDLGFVYEYRPDYKKYIRRSSGTATLDPTQNKYEFKLGVSLLDFGSVRYNNGDLNYHFEMNQTNRLLTYQNFQDLNGYNDAFQRINNSLGLNNREIKFSSSLPTTLQVNFDYHIRGKYYVNTMWSQSLRKSQSIGMTVPSSFSVTPRMEHKWYEIAVPISLLDNYNIFTMGLAGRAGPVFMGSDNLPGLLSIGKPRGLDFYFGVFVPVFRKPPSLPNACWYEIPEKRPLKDRLMFWKKRKY</sequence>
<evidence type="ECO:0000259" key="2">
    <source>
        <dbReference type="Pfam" id="PF18990"/>
    </source>
</evidence>
<proteinExistence type="predicted"/>
<keyword evidence="4" id="KW-1185">Reference proteome</keyword>
<reference evidence="3 4" key="1">
    <citation type="submission" date="2016-10" db="EMBL/GenBank/DDBJ databases">
        <authorList>
            <person name="de Groot N.N."/>
        </authorList>
    </citation>
    <scope>NUCLEOTIDE SEQUENCE [LARGE SCALE GENOMIC DNA]</scope>
    <source>
        <strain evidence="4">E92,LMG 26720,CCM 7988</strain>
    </source>
</reference>
<dbReference type="EMBL" id="FOXH01000005">
    <property type="protein sequence ID" value="SFP74012.1"/>
    <property type="molecule type" value="Genomic_DNA"/>
</dbReference>
<keyword evidence="1" id="KW-0732">Signal</keyword>
<name>A0A1I5STB4_9BACT</name>
<dbReference type="InterPro" id="IPR043781">
    <property type="entry name" value="DUF5723"/>
</dbReference>
<accession>A0A1I5STB4</accession>
<gene>
    <name evidence="3" type="ORF">SAMN04515674_105200</name>
</gene>
<feature type="chain" id="PRO_5011601632" description="DUF5723 domain-containing protein" evidence="1">
    <location>
        <begin position="27"/>
        <end position="524"/>
    </location>
</feature>
<evidence type="ECO:0000256" key="1">
    <source>
        <dbReference type="SAM" id="SignalP"/>
    </source>
</evidence>
<dbReference type="Proteomes" id="UP000199306">
    <property type="component" value="Unassembled WGS sequence"/>
</dbReference>
<protein>
    <recommendedName>
        <fullName evidence="2">DUF5723 domain-containing protein</fullName>
    </recommendedName>
</protein>
<dbReference type="RefSeq" id="WP_092016714.1">
    <property type="nucleotide sequence ID" value="NZ_FOXH01000005.1"/>
</dbReference>
<dbReference type="AlphaFoldDB" id="A0A1I5STB4"/>
<evidence type="ECO:0000313" key="4">
    <source>
        <dbReference type="Proteomes" id="UP000199306"/>
    </source>
</evidence>
<feature type="domain" description="DUF5723" evidence="2">
    <location>
        <begin position="47"/>
        <end position="467"/>
    </location>
</feature>
<dbReference type="STRING" id="1079859.SAMN04515674_105200"/>
<dbReference type="Pfam" id="PF18990">
    <property type="entry name" value="DUF5723"/>
    <property type="match status" value="1"/>
</dbReference>
<organism evidence="3 4">
    <name type="scientific">Pseudarcicella hirudinis</name>
    <dbReference type="NCBI Taxonomy" id="1079859"/>
    <lineage>
        <taxon>Bacteria</taxon>
        <taxon>Pseudomonadati</taxon>
        <taxon>Bacteroidota</taxon>
        <taxon>Cytophagia</taxon>
        <taxon>Cytophagales</taxon>
        <taxon>Flectobacillaceae</taxon>
        <taxon>Pseudarcicella</taxon>
    </lineage>
</organism>
<feature type="signal peptide" evidence="1">
    <location>
        <begin position="1"/>
        <end position="26"/>
    </location>
</feature>
<evidence type="ECO:0000313" key="3">
    <source>
        <dbReference type="EMBL" id="SFP74012.1"/>
    </source>
</evidence>